<dbReference type="InterPro" id="IPR002156">
    <property type="entry name" value="RNaseH_domain"/>
</dbReference>
<reference evidence="2" key="1">
    <citation type="submission" date="2016-11" db="EMBL/GenBank/DDBJ databases">
        <title>The genome of Nicotiana attenuata.</title>
        <authorList>
            <person name="Xu S."/>
            <person name="Brockmoeller T."/>
            <person name="Gaquerel E."/>
            <person name="Navarro A."/>
            <person name="Kuhl H."/>
            <person name="Gase K."/>
            <person name="Ling Z."/>
            <person name="Zhou W."/>
            <person name="Kreitzer C."/>
            <person name="Stanke M."/>
            <person name="Tang H."/>
            <person name="Lyons E."/>
            <person name="Pandey P."/>
            <person name="Pandey S.P."/>
            <person name="Timmermann B."/>
            <person name="Baldwin I.T."/>
        </authorList>
    </citation>
    <scope>NUCLEOTIDE SEQUENCE [LARGE SCALE GENOMIC DNA]</scope>
    <source>
        <strain evidence="2">UT</strain>
    </source>
</reference>
<proteinExistence type="predicted"/>
<comment type="caution">
    <text evidence="2">The sequence shown here is derived from an EMBL/GenBank/DDBJ whole genome shotgun (WGS) entry which is preliminary data.</text>
</comment>
<name>A0A1J6ITZ5_NICAT</name>
<dbReference type="PANTHER" id="PTHR47723:SF20">
    <property type="entry name" value="RNASE H TYPE-1 DOMAIN-CONTAINING PROTEIN"/>
    <property type="match status" value="1"/>
</dbReference>
<dbReference type="InterPro" id="IPR053151">
    <property type="entry name" value="RNase_H-like"/>
</dbReference>
<sequence length="177" mass="19881">LWGVFRDYQGQWIAGYHGKSSGASALHEELLAFKIGLTTAIRQGFTKLVVETDSTDVINCLENGLLLLNDIVNECRWLMKQVKVQGVHHTFREANKSAHMLAKQGLKSNNISRDTILIYYAPYFVTNAIKSDCDGKTYAIRRLNKDVFHRLASFGNHNILRDMLLVCNSQVGNAHSG</sequence>
<keyword evidence="3" id="KW-1185">Reference proteome</keyword>
<gene>
    <name evidence="2" type="ORF">A4A49_63026</name>
</gene>
<dbReference type="OMA" id="IYYAPYF"/>
<protein>
    <recommendedName>
        <fullName evidence="1">RNase H type-1 domain-containing protein</fullName>
    </recommendedName>
</protein>
<dbReference type="Gramene" id="OIT08202">
    <property type="protein sequence ID" value="OIT08202"/>
    <property type="gene ID" value="A4A49_63026"/>
</dbReference>
<dbReference type="GO" id="GO:0004523">
    <property type="term" value="F:RNA-DNA hybrid ribonuclease activity"/>
    <property type="evidence" value="ECO:0007669"/>
    <property type="project" value="InterPro"/>
</dbReference>
<feature type="non-terminal residue" evidence="2">
    <location>
        <position position="1"/>
    </location>
</feature>
<feature type="non-terminal residue" evidence="2">
    <location>
        <position position="177"/>
    </location>
</feature>
<dbReference type="CDD" id="cd06222">
    <property type="entry name" value="RNase_H_like"/>
    <property type="match status" value="1"/>
</dbReference>
<evidence type="ECO:0000259" key="1">
    <source>
        <dbReference type="Pfam" id="PF13456"/>
    </source>
</evidence>
<dbReference type="GO" id="GO:0003676">
    <property type="term" value="F:nucleic acid binding"/>
    <property type="evidence" value="ECO:0007669"/>
    <property type="project" value="InterPro"/>
</dbReference>
<dbReference type="InterPro" id="IPR044730">
    <property type="entry name" value="RNase_H-like_dom_plant"/>
</dbReference>
<dbReference type="EMBL" id="MJEQ01037183">
    <property type="protein sequence ID" value="OIT08202.1"/>
    <property type="molecule type" value="Genomic_DNA"/>
</dbReference>
<dbReference type="AlphaFoldDB" id="A0A1J6ITZ5"/>
<dbReference type="InterPro" id="IPR036397">
    <property type="entry name" value="RNaseH_sf"/>
</dbReference>
<dbReference type="Proteomes" id="UP000187609">
    <property type="component" value="Unassembled WGS sequence"/>
</dbReference>
<evidence type="ECO:0000313" key="2">
    <source>
        <dbReference type="EMBL" id="OIT08202.1"/>
    </source>
</evidence>
<dbReference type="SUPFAM" id="SSF53098">
    <property type="entry name" value="Ribonuclease H-like"/>
    <property type="match status" value="1"/>
</dbReference>
<dbReference type="InterPro" id="IPR012337">
    <property type="entry name" value="RNaseH-like_sf"/>
</dbReference>
<evidence type="ECO:0000313" key="3">
    <source>
        <dbReference type="Proteomes" id="UP000187609"/>
    </source>
</evidence>
<dbReference type="PANTHER" id="PTHR47723">
    <property type="entry name" value="OS05G0353850 PROTEIN"/>
    <property type="match status" value="1"/>
</dbReference>
<dbReference type="Pfam" id="PF13456">
    <property type="entry name" value="RVT_3"/>
    <property type="match status" value="1"/>
</dbReference>
<feature type="domain" description="RNase H type-1" evidence="1">
    <location>
        <begin position="3"/>
        <end position="104"/>
    </location>
</feature>
<accession>A0A1J6ITZ5</accession>
<dbReference type="Gene3D" id="3.30.420.10">
    <property type="entry name" value="Ribonuclease H-like superfamily/Ribonuclease H"/>
    <property type="match status" value="1"/>
</dbReference>
<organism evidence="2 3">
    <name type="scientific">Nicotiana attenuata</name>
    <name type="common">Coyote tobacco</name>
    <dbReference type="NCBI Taxonomy" id="49451"/>
    <lineage>
        <taxon>Eukaryota</taxon>
        <taxon>Viridiplantae</taxon>
        <taxon>Streptophyta</taxon>
        <taxon>Embryophyta</taxon>
        <taxon>Tracheophyta</taxon>
        <taxon>Spermatophyta</taxon>
        <taxon>Magnoliopsida</taxon>
        <taxon>eudicotyledons</taxon>
        <taxon>Gunneridae</taxon>
        <taxon>Pentapetalae</taxon>
        <taxon>asterids</taxon>
        <taxon>lamiids</taxon>
        <taxon>Solanales</taxon>
        <taxon>Solanaceae</taxon>
        <taxon>Nicotianoideae</taxon>
        <taxon>Nicotianeae</taxon>
        <taxon>Nicotiana</taxon>
    </lineage>
</organism>